<protein>
    <submittedName>
        <fullName evidence="2">TOG domain-containing protein</fullName>
    </submittedName>
</protein>
<dbReference type="EnsemblMetazoa" id="RPRC009743-RA">
    <property type="protein sequence ID" value="RPRC009743-PA"/>
    <property type="gene ID" value="RPRC009743"/>
</dbReference>
<accession>T1I0C3</accession>
<evidence type="ECO:0000256" key="1">
    <source>
        <dbReference type="SAM" id="MobiDB-lite"/>
    </source>
</evidence>
<evidence type="ECO:0000313" key="2">
    <source>
        <dbReference type="EnsemblMetazoa" id="RPRC009743-PA"/>
    </source>
</evidence>
<dbReference type="PANTHER" id="PTHR13371:SF0">
    <property type="entry name" value="CENTROSOMAL PROTEIN OF 104 KDA"/>
    <property type="match status" value="1"/>
</dbReference>
<dbReference type="InterPro" id="IPR011989">
    <property type="entry name" value="ARM-like"/>
</dbReference>
<dbReference type="OMA" id="VQGNDYN"/>
<dbReference type="HOGENOM" id="CLU_003200_0_0_1"/>
<dbReference type="Pfam" id="PF21040">
    <property type="entry name" value="CEP104-like_TOG"/>
    <property type="match status" value="1"/>
</dbReference>
<dbReference type="Pfam" id="PF21038">
    <property type="entry name" value="CEP104_N"/>
    <property type="match status" value="1"/>
</dbReference>
<dbReference type="Proteomes" id="UP000015103">
    <property type="component" value="Unassembled WGS sequence"/>
</dbReference>
<feature type="compositionally biased region" description="Polar residues" evidence="1">
    <location>
        <begin position="393"/>
        <end position="403"/>
    </location>
</feature>
<feature type="region of interest" description="Disordered" evidence="1">
    <location>
        <begin position="384"/>
        <end position="405"/>
    </location>
</feature>
<dbReference type="SUPFAM" id="SSF49785">
    <property type="entry name" value="Galactose-binding domain-like"/>
    <property type="match status" value="1"/>
</dbReference>
<dbReference type="InParanoid" id="T1I0C3"/>
<dbReference type="eggNOG" id="KOG4825">
    <property type="taxonomic scope" value="Eukaryota"/>
</dbReference>
<dbReference type="GO" id="GO:0000226">
    <property type="term" value="P:microtubule cytoskeleton organization"/>
    <property type="evidence" value="ECO:0007669"/>
    <property type="project" value="UniProtKB-ARBA"/>
</dbReference>
<dbReference type="InterPro" id="IPR034085">
    <property type="entry name" value="TOG"/>
</dbReference>
<dbReference type="STRING" id="13249.T1I0C3"/>
<dbReference type="InterPro" id="IPR048738">
    <property type="entry name" value="CEP104_Znf"/>
</dbReference>
<dbReference type="InterPro" id="IPR052607">
    <property type="entry name" value="CEP104-like"/>
</dbReference>
<dbReference type="PANTHER" id="PTHR13371">
    <property type="entry name" value="GLYCINE-, GLUTAMATE-, THIENYLCYCLOHEXYLPIPERIDINE-BINDING PROTEIN"/>
    <property type="match status" value="1"/>
</dbReference>
<dbReference type="InterPro" id="IPR048739">
    <property type="entry name" value="CEP104_N"/>
</dbReference>
<dbReference type="Pfam" id="PF21039">
    <property type="entry name" value="CEP104_ZnF"/>
    <property type="match status" value="1"/>
</dbReference>
<dbReference type="EMBL" id="ACPB03005132">
    <property type="status" value="NOT_ANNOTATED_CDS"/>
    <property type="molecule type" value="Genomic_DNA"/>
</dbReference>
<reference evidence="2" key="1">
    <citation type="submission" date="2015-05" db="UniProtKB">
        <authorList>
            <consortium name="EnsemblMetazoa"/>
        </authorList>
    </citation>
    <scope>IDENTIFICATION</scope>
</reference>
<organism evidence="2 3">
    <name type="scientific">Rhodnius prolixus</name>
    <name type="common">Triatomid bug</name>
    <dbReference type="NCBI Taxonomy" id="13249"/>
    <lineage>
        <taxon>Eukaryota</taxon>
        <taxon>Metazoa</taxon>
        <taxon>Ecdysozoa</taxon>
        <taxon>Arthropoda</taxon>
        <taxon>Hexapoda</taxon>
        <taxon>Insecta</taxon>
        <taxon>Pterygota</taxon>
        <taxon>Neoptera</taxon>
        <taxon>Paraneoptera</taxon>
        <taxon>Hemiptera</taxon>
        <taxon>Heteroptera</taxon>
        <taxon>Panheteroptera</taxon>
        <taxon>Cimicomorpha</taxon>
        <taxon>Reduviidae</taxon>
        <taxon>Triatominae</taxon>
        <taxon>Rhodnius</taxon>
    </lineage>
</organism>
<dbReference type="VEuPathDB" id="VectorBase:RPRC009743"/>
<evidence type="ECO:0000313" key="3">
    <source>
        <dbReference type="Proteomes" id="UP000015103"/>
    </source>
</evidence>
<name>T1I0C3_RHOPR</name>
<dbReference type="Gene3D" id="1.25.10.10">
    <property type="entry name" value="Leucine-rich Repeat Variant"/>
    <property type="match status" value="1"/>
</dbReference>
<sequence length="889" mass="101057">MPKKVEFKVVYASGEDDKFRASELDDHGPTVRGWQSAKDCLYPQELIFKLNTPTILTQVQILAHQYLIPERIELWTGPDALADLAEDDILNLPFDYLGYITLGDNRGSGFRSRELKSITIPAGEKTSYVKLSLQCNHSNGHNIYNQVRGWTLKNFLNIHIIIQVNELILLNFLQVGLVAVQLLGEEKNEVTETSLFDDLSFEMYVDKEVARIIRQMEVKKEEAVKSERFRYAGRLKTAMMTLREVGEKLGRLEVGKQHAIANEDYTRANRKKEQMDILRQETYMNLAVTDLLEESGVVAKNDAASSDVTDSNTTLSEEMPATTVVAASCKSPVLEQAEQMHDSLSATNMVLQKSILNTYVEFNDLLSFYSTTKPTPAIVTPVRTGSLRRKGKQQQTPTSSARNSYEAYDERVIPAQRNIHREVKETTTNLHPSCLKMNEREKKQASLPISVFGIALVEKFYSRQFSDKEDGLRDLECILESQETTNKIFRATTFLLHRALRDKVISVYSLAATLVTQLFNKYTSAKITTSELTRSVEKLLPELFLKSGDPTPRVHNTAVHTILSMAHAPELRKLNIIPVHLTRVITTSTHPRLALSRLEMVEQLILSLGISNDKQSGMTCRTLAEFGASGLHHPAEAVRKVSERVLILVYRVNPRLVRKQLPPDDDITRRNLLYRQLMKEFDKIDLEVILILIYYSKVKRERPALKSSVSCYAATNLPEEAVSDSACEGVLDTPSSLPGTNNPLTRNEKAIHLIFVFLTFSRQCIFCLQVCDNFTEEGLNIHYWKFCPMLTRCVHCEEVLEVTGVHRHLLRDCELKSIYRGCEKCNEAISVDMFENHVQDCSGLLKNCNSRCPFCRIPVENSDISWRDHLLTPRRCPKHPRAKYMVHSG</sequence>
<proteinExistence type="predicted"/>
<keyword evidence="3" id="KW-1185">Reference proteome</keyword>
<dbReference type="AlphaFoldDB" id="T1I0C3"/>
<dbReference type="FunCoup" id="T1I0C3">
    <property type="interactions" value="624"/>
</dbReference>
<dbReference type="SMART" id="SM01349">
    <property type="entry name" value="TOG"/>
    <property type="match status" value="1"/>
</dbReference>
<dbReference type="GO" id="GO:0005929">
    <property type="term" value="C:cilium"/>
    <property type="evidence" value="ECO:0007669"/>
    <property type="project" value="TreeGrafter"/>
</dbReference>
<dbReference type="InterPro" id="IPR008979">
    <property type="entry name" value="Galactose-bd-like_sf"/>
</dbReference>